<dbReference type="CDD" id="cd12648">
    <property type="entry name" value="RRM3_UHM_PUF60"/>
    <property type="match status" value="1"/>
</dbReference>
<reference evidence="11 12" key="1">
    <citation type="journal article" date="2018" name="Gigascience">
        <title>Genomes of trombidid mites reveal novel predicted allergens and laterally-transferred genes associated with secondary metabolism.</title>
        <authorList>
            <person name="Dong X."/>
            <person name="Chaisiri K."/>
            <person name="Xia D."/>
            <person name="Armstrong S.D."/>
            <person name="Fang Y."/>
            <person name="Donnelly M.J."/>
            <person name="Kadowaki T."/>
            <person name="McGarry J.W."/>
            <person name="Darby A.C."/>
            <person name="Makepeace B.L."/>
        </authorList>
    </citation>
    <scope>NUCLEOTIDE SEQUENCE [LARGE SCALE GENOMIC DNA]</scope>
    <source>
        <strain evidence="11">UoL-UT</strain>
    </source>
</reference>
<dbReference type="InterPro" id="IPR000504">
    <property type="entry name" value="RRM_dom"/>
</dbReference>
<feature type="domain" description="RRM" evidence="10">
    <location>
        <begin position="223"/>
        <end position="301"/>
    </location>
</feature>
<gene>
    <name evidence="11" type="ORF">B4U80_07473</name>
</gene>
<dbReference type="InterPro" id="IPR034211">
    <property type="entry name" value="PUF60_RRM2"/>
</dbReference>
<dbReference type="NCBIfam" id="TIGR01645">
    <property type="entry name" value="half-pint"/>
    <property type="match status" value="1"/>
</dbReference>
<dbReference type="PROSITE" id="PS50102">
    <property type="entry name" value="RRM"/>
    <property type="match status" value="3"/>
</dbReference>
<evidence type="ECO:0000313" key="12">
    <source>
        <dbReference type="Proteomes" id="UP000288716"/>
    </source>
</evidence>
<comment type="similarity">
    <text evidence="2">Belongs to the RRM half pint family.</text>
</comment>
<dbReference type="InterPro" id="IPR034209">
    <property type="entry name" value="PUF60_RRM1"/>
</dbReference>
<keyword evidence="4" id="KW-0677">Repeat</keyword>
<dbReference type="InterPro" id="IPR051974">
    <property type="entry name" value="PUF60_regulator"/>
</dbReference>
<protein>
    <submittedName>
        <fullName evidence="11">Poly(U)-binding-splicing factor half pint-like isoform X1</fullName>
    </submittedName>
</protein>
<evidence type="ECO:0000256" key="8">
    <source>
        <dbReference type="PROSITE-ProRule" id="PRU00176"/>
    </source>
</evidence>
<dbReference type="PANTHER" id="PTHR47330">
    <property type="entry name" value="POLY(U)-BINDING-SPLICING FACTOR PUF60-B-RELATED"/>
    <property type="match status" value="1"/>
</dbReference>
<evidence type="ECO:0000256" key="6">
    <source>
        <dbReference type="ARBA" id="ARBA00023187"/>
    </source>
</evidence>
<keyword evidence="6" id="KW-0508">mRNA splicing</keyword>
<dbReference type="InterPro" id="IPR034212">
    <property type="entry name" value="PUF60_RRM3"/>
</dbReference>
<dbReference type="AlphaFoldDB" id="A0A443SS99"/>
<dbReference type="SMART" id="SM00361">
    <property type="entry name" value="RRM_1"/>
    <property type="match status" value="2"/>
</dbReference>
<dbReference type="PANTHER" id="PTHR47330:SF1">
    <property type="entry name" value="POLY(U)-BINDING-SPLICING FACTOR PUF60"/>
    <property type="match status" value="1"/>
</dbReference>
<dbReference type="SUPFAM" id="SSF54928">
    <property type="entry name" value="RNA-binding domain, RBD"/>
    <property type="match status" value="2"/>
</dbReference>
<dbReference type="InterPro" id="IPR035979">
    <property type="entry name" value="RBD_domain_sf"/>
</dbReference>
<dbReference type="GO" id="GO:0071011">
    <property type="term" value="C:precatalytic spliceosome"/>
    <property type="evidence" value="ECO:0007669"/>
    <property type="project" value="TreeGrafter"/>
</dbReference>
<accession>A0A443SS99</accession>
<organism evidence="11 12">
    <name type="scientific">Leptotrombidium deliense</name>
    <dbReference type="NCBI Taxonomy" id="299467"/>
    <lineage>
        <taxon>Eukaryota</taxon>
        <taxon>Metazoa</taxon>
        <taxon>Ecdysozoa</taxon>
        <taxon>Arthropoda</taxon>
        <taxon>Chelicerata</taxon>
        <taxon>Arachnida</taxon>
        <taxon>Acari</taxon>
        <taxon>Acariformes</taxon>
        <taxon>Trombidiformes</taxon>
        <taxon>Prostigmata</taxon>
        <taxon>Anystina</taxon>
        <taxon>Parasitengona</taxon>
        <taxon>Trombiculoidea</taxon>
        <taxon>Trombiculidae</taxon>
        <taxon>Leptotrombidium</taxon>
    </lineage>
</organism>
<dbReference type="SMART" id="SM00360">
    <property type="entry name" value="RRM"/>
    <property type="match status" value="3"/>
</dbReference>
<dbReference type="GO" id="GO:0000381">
    <property type="term" value="P:regulation of alternative mRNA splicing, via spliceosome"/>
    <property type="evidence" value="ECO:0007669"/>
    <property type="project" value="InterPro"/>
</dbReference>
<feature type="compositionally biased region" description="Low complexity" evidence="9">
    <location>
        <begin position="432"/>
        <end position="457"/>
    </location>
</feature>
<dbReference type="InterPro" id="IPR003954">
    <property type="entry name" value="RRM_euk-type"/>
</dbReference>
<dbReference type="STRING" id="299467.A0A443SS99"/>
<keyword evidence="7" id="KW-0539">Nucleus</keyword>
<dbReference type="EMBL" id="NCKV01000521">
    <property type="protein sequence ID" value="RWS30398.1"/>
    <property type="molecule type" value="Genomic_DNA"/>
</dbReference>
<comment type="caution">
    <text evidence="11">The sequence shown here is derived from an EMBL/GenBank/DDBJ whole genome shotgun (WGS) entry which is preliminary data.</text>
</comment>
<dbReference type="CDD" id="cd12371">
    <property type="entry name" value="RRM2_PUF60"/>
    <property type="match status" value="1"/>
</dbReference>
<dbReference type="FunFam" id="3.30.70.330:FF:000136">
    <property type="entry name" value="poly(U)-binding-splicing factor PUF60 isoform X1"/>
    <property type="match status" value="1"/>
</dbReference>
<dbReference type="GO" id="GO:0006376">
    <property type="term" value="P:mRNA splice site recognition"/>
    <property type="evidence" value="ECO:0007669"/>
    <property type="project" value="TreeGrafter"/>
</dbReference>
<feature type="region of interest" description="Disordered" evidence="9">
    <location>
        <begin position="419"/>
        <end position="507"/>
    </location>
</feature>
<evidence type="ECO:0000313" key="11">
    <source>
        <dbReference type="EMBL" id="RWS30398.1"/>
    </source>
</evidence>
<proteinExistence type="inferred from homology"/>
<dbReference type="VEuPathDB" id="VectorBase:LDEU001645"/>
<feature type="compositionally biased region" description="Basic and acidic residues" evidence="9">
    <location>
        <begin position="458"/>
        <end position="484"/>
    </location>
</feature>
<dbReference type="FunFam" id="3.30.70.330:FF:000382">
    <property type="entry name" value="G-patch domain-containing protein"/>
    <property type="match status" value="1"/>
</dbReference>
<feature type="domain" description="RRM" evidence="10">
    <location>
        <begin position="126"/>
        <end position="204"/>
    </location>
</feature>
<dbReference type="InterPro" id="IPR012677">
    <property type="entry name" value="Nucleotide-bd_a/b_plait_sf"/>
</dbReference>
<evidence type="ECO:0000256" key="3">
    <source>
        <dbReference type="ARBA" id="ARBA00022664"/>
    </source>
</evidence>
<dbReference type="OrthoDB" id="20943at2759"/>
<keyword evidence="12" id="KW-1185">Reference proteome</keyword>
<evidence type="ECO:0000259" key="10">
    <source>
        <dbReference type="PROSITE" id="PS50102"/>
    </source>
</evidence>
<name>A0A443SS99_9ACAR</name>
<dbReference type="InterPro" id="IPR006532">
    <property type="entry name" value="PUF60-like"/>
</dbReference>
<sequence>MVVIVLLQGMNDAKLLNASNSALAASDENCEEPAMKRIKAEDDAPPSDLSAAQQTGTLLAGPGALRASAIQAGLVKLSQEQLDNVTKAKKYAMEQSIKSVLVKQTIAHQQQQQKSLQRHQALVLMCRVYVGSISFELKEDTIRQAFLPFGPIKSINMSWDPLTQKHKGFAFVEYELPEAAQLALDQMNGVMIGGRNIKVGRPSNMPQAAPIIEQITIEAKKYNRIYIASIHQDLSEHDIQSVFEAFGKIKSCKLAPSQYAGRHKGYGFIDYDCDQAAVDAISSMNLFDLGGQYLRVGRAITPPNCLDGPAAPSSMPTAAAVAAAAATAKIQAMEASLASSAATADLNASPMALGPTNSIPPPGLATAIGLSQPGLVTITNQVQPVLAANAPGIITGVTVNPPIHQATITIPPPALITNIPLVTPPSSQNQTSNSSSSSSKRSPNHSSSNSKSKSSSKSSRDSRDSRESKESRDRENRDSEKSSSKEQTPNNDKEPVAAEEPQTLQQQENMVIKGSSARHMLMQKLMRKNESRVVVLRNMVGIDDIDDDLESEVTDECGKFGVVNRVIIYQERQSEEEDAEIIVKIFVEFSATKEAISARDSLNGRFFGGRIVKAELYDQTLYDDNDLSG</sequence>
<feature type="domain" description="RRM" evidence="10">
    <location>
        <begin position="532"/>
        <end position="619"/>
    </location>
</feature>
<evidence type="ECO:0000256" key="5">
    <source>
        <dbReference type="ARBA" id="ARBA00022884"/>
    </source>
</evidence>
<comment type="subcellular location">
    <subcellularLocation>
        <location evidence="1">Nucleus</location>
    </subcellularLocation>
</comment>
<evidence type="ECO:0000256" key="7">
    <source>
        <dbReference type="ARBA" id="ARBA00023242"/>
    </source>
</evidence>
<dbReference type="GO" id="GO:0003723">
    <property type="term" value="F:RNA binding"/>
    <property type="evidence" value="ECO:0007669"/>
    <property type="project" value="UniProtKB-UniRule"/>
</dbReference>
<keyword evidence="5 8" id="KW-0694">RNA-binding</keyword>
<keyword evidence="3" id="KW-0507">mRNA processing</keyword>
<evidence type="ECO:0000256" key="9">
    <source>
        <dbReference type="SAM" id="MobiDB-lite"/>
    </source>
</evidence>
<dbReference type="Pfam" id="PF00076">
    <property type="entry name" value="RRM_1"/>
    <property type="match status" value="2"/>
</dbReference>
<evidence type="ECO:0000256" key="4">
    <source>
        <dbReference type="ARBA" id="ARBA00022737"/>
    </source>
</evidence>
<dbReference type="GO" id="GO:0000380">
    <property type="term" value="P:alternative mRNA splicing, via spliceosome"/>
    <property type="evidence" value="ECO:0007669"/>
    <property type="project" value="TreeGrafter"/>
</dbReference>
<evidence type="ECO:0000256" key="1">
    <source>
        <dbReference type="ARBA" id="ARBA00004123"/>
    </source>
</evidence>
<dbReference type="CDD" id="cd12370">
    <property type="entry name" value="RRM1_PUF60"/>
    <property type="match status" value="1"/>
</dbReference>
<dbReference type="Proteomes" id="UP000288716">
    <property type="component" value="Unassembled WGS sequence"/>
</dbReference>
<dbReference type="GO" id="GO:0071013">
    <property type="term" value="C:catalytic step 2 spliceosome"/>
    <property type="evidence" value="ECO:0007669"/>
    <property type="project" value="TreeGrafter"/>
</dbReference>
<dbReference type="Gene3D" id="3.30.70.330">
    <property type="match status" value="3"/>
</dbReference>
<evidence type="ECO:0000256" key="2">
    <source>
        <dbReference type="ARBA" id="ARBA00005987"/>
    </source>
</evidence>